<feature type="coiled-coil region" evidence="1">
    <location>
        <begin position="47"/>
        <end position="91"/>
    </location>
</feature>
<dbReference type="EMBL" id="JASAVS010000001">
    <property type="protein sequence ID" value="MDP8084565.1"/>
    <property type="molecule type" value="Genomic_DNA"/>
</dbReference>
<name>A0ABT9JIB8_9PAST</name>
<organism evidence="2 3">
    <name type="scientific">Phocoenobacter skyensis</name>
    <dbReference type="NCBI Taxonomy" id="97481"/>
    <lineage>
        <taxon>Bacteria</taxon>
        <taxon>Pseudomonadati</taxon>
        <taxon>Pseudomonadota</taxon>
        <taxon>Gammaproteobacteria</taxon>
        <taxon>Pasteurellales</taxon>
        <taxon>Pasteurellaceae</taxon>
        <taxon>Phocoenobacter</taxon>
    </lineage>
</organism>
<accession>A0ABT9JIB8</accession>
<reference evidence="2 3" key="1">
    <citation type="journal article" date="2023" name="Front. Microbiol.">
        <title>Phylogeography and host specificity of Pasteurellaceae pathogenic to sea-farmed fish in the north-east Atlantic.</title>
        <authorList>
            <person name="Gulla S."/>
            <person name="Colquhoun D.J."/>
            <person name="Olsen A.B."/>
            <person name="Spilsberg B."/>
            <person name="Lagesen K."/>
            <person name="Aakesson C.P."/>
            <person name="Strom S."/>
            <person name="Manji F."/>
            <person name="Birkbeck T.H."/>
            <person name="Nilsen H.K."/>
        </authorList>
    </citation>
    <scope>NUCLEOTIDE SEQUENCE [LARGE SCALE GENOMIC DNA]</scope>
    <source>
        <strain evidence="2 3">VIO11850</strain>
    </source>
</reference>
<comment type="caution">
    <text evidence="2">The sequence shown here is derived from an EMBL/GenBank/DDBJ whole genome shotgun (WGS) entry which is preliminary data.</text>
</comment>
<evidence type="ECO:0000313" key="2">
    <source>
        <dbReference type="EMBL" id="MDP8084565.1"/>
    </source>
</evidence>
<dbReference type="RefSeq" id="WP_306383711.1">
    <property type="nucleotide sequence ID" value="NZ_JASAVR010000001.1"/>
</dbReference>
<protein>
    <recommendedName>
        <fullName evidence="4">Phage minor structural protein GP20</fullName>
    </recommendedName>
</protein>
<proteinExistence type="predicted"/>
<keyword evidence="1" id="KW-0175">Coiled coil</keyword>
<evidence type="ECO:0000313" key="3">
    <source>
        <dbReference type="Proteomes" id="UP001224812"/>
    </source>
</evidence>
<keyword evidence="3" id="KW-1185">Reference proteome</keyword>
<sequence length="241" mass="26474">MKYKISKKEFEALSEALQVLYKQNGEDYVLSIEGLPENGSKDDSGLVKKNRELLEELKQFKAKARENEEAEAKAKEEMLKKQGDLEALEKSWNEKLAKIETEKQAEIDNLKSSLDGLLIDNVAQTIASEIGLKGSEALLIPHIKQRLAVEERDGQHITTVRDLQGKPSALTVEDLKQEFIGNAAFAPVIVGSKANGGGASGGLGGAGGVTKKAEDMTEQERIELYKTNPEQFNTLFGEQNN</sequence>
<evidence type="ECO:0000256" key="1">
    <source>
        <dbReference type="SAM" id="Coils"/>
    </source>
</evidence>
<evidence type="ECO:0008006" key="4">
    <source>
        <dbReference type="Google" id="ProtNLM"/>
    </source>
</evidence>
<gene>
    <name evidence="2" type="ORF">QJT92_01280</name>
</gene>
<dbReference type="Proteomes" id="UP001224812">
    <property type="component" value="Unassembled WGS sequence"/>
</dbReference>